<accession>A0ACB8B451</accession>
<proteinExistence type="predicted"/>
<dbReference type="EMBL" id="MU266613">
    <property type="protein sequence ID" value="KAH7919996.1"/>
    <property type="molecule type" value="Genomic_DNA"/>
</dbReference>
<organism evidence="1 2">
    <name type="scientific">Leucogyrophana mollusca</name>
    <dbReference type="NCBI Taxonomy" id="85980"/>
    <lineage>
        <taxon>Eukaryota</taxon>
        <taxon>Fungi</taxon>
        <taxon>Dikarya</taxon>
        <taxon>Basidiomycota</taxon>
        <taxon>Agaricomycotina</taxon>
        <taxon>Agaricomycetes</taxon>
        <taxon>Agaricomycetidae</taxon>
        <taxon>Boletales</taxon>
        <taxon>Boletales incertae sedis</taxon>
        <taxon>Leucogyrophana</taxon>
    </lineage>
</organism>
<evidence type="ECO:0000313" key="1">
    <source>
        <dbReference type="EMBL" id="KAH7919996.1"/>
    </source>
</evidence>
<evidence type="ECO:0000313" key="2">
    <source>
        <dbReference type="Proteomes" id="UP000790709"/>
    </source>
</evidence>
<name>A0ACB8B451_9AGAM</name>
<comment type="caution">
    <text evidence="1">The sequence shown here is derived from an EMBL/GenBank/DDBJ whole genome shotgun (WGS) entry which is preliminary data.</text>
</comment>
<gene>
    <name evidence="1" type="ORF">BV22DRAFT_832692</name>
</gene>
<sequence>MALFRLPIGYFTPEHQVQHLRSARGSDPRAEAYSLDNFGTFGLMFPASRAAAESLAIRAVNLEHETDCSEILPCALYYCSRLHIPTIVRGTSEVLLLKDDINACVIGRDLPPKKQREDPTRPCTPRPGRPSPRRYPSGCSKPVTCAKGENPGAVLECVNGVDTLTPMALEAFADWQKIGCCAACAD</sequence>
<reference evidence="1" key="1">
    <citation type="journal article" date="2021" name="New Phytol.">
        <title>Evolutionary innovations through gain and loss of genes in the ectomycorrhizal Boletales.</title>
        <authorList>
            <person name="Wu G."/>
            <person name="Miyauchi S."/>
            <person name="Morin E."/>
            <person name="Kuo A."/>
            <person name="Drula E."/>
            <person name="Varga T."/>
            <person name="Kohler A."/>
            <person name="Feng B."/>
            <person name="Cao Y."/>
            <person name="Lipzen A."/>
            <person name="Daum C."/>
            <person name="Hundley H."/>
            <person name="Pangilinan J."/>
            <person name="Johnson J."/>
            <person name="Barry K."/>
            <person name="LaButti K."/>
            <person name="Ng V."/>
            <person name="Ahrendt S."/>
            <person name="Min B."/>
            <person name="Choi I.G."/>
            <person name="Park H."/>
            <person name="Plett J.M."/>
            <person name="Magnuson J."/>
            <person name="Spatafora J.W."/>
            <person name="Nagy L.G."/>
            <person name="Henrissat B."/>
            <person name="Grigoriev I.V."/>
            <person name="Yang Z.L."/>
            <person name="Xu J."/>
            <person name="Martin F.M."/>
        </authorList>
    </citation>
    <scope>NUCLEOTIDE SEQUENCE</scope>
    <source>
        <strain evidence="1">KUC20120723A-06</strain>
    </source>
</reference>
<keyword evidence="2" id="KW-1185">Reference proteome</keyword>
<protein>
    <submittedName>
        <fullName evidence="1">Uncharacterized protein</fullName>
    </submittedName>
</protein>
<dbReference type="Proteomes" id="UP000790709">
    <property type="component" value="Unassembled WGS sequence"/>
</dbReference>